<dbReference type="OrthoDB" id="129240at2759"/>
<dbReference type="PANTHER" id="PTHR47169">
    <property type="entry name" value="OS01G0541250 PROTEIN"/>
    <property type="match status" value="1"/>
</dbReference>
<evidence type="ECO:0000313" key="1">
    <source>
        <dbReference type="EMBL" id="GMF18209.1"/>
    </source>
</evidence>
<name>A0A9W6TS39_9STRA</name>
<sequence length="138" mass="15832">MTGCYQMQNMYDVVHIDEKWFDLYKGSARYYLAPEDGFPYRSTPNKRYLGKIMSLAAIARHRYNGCTKNEFDGEIGRKIQVQQDNAAPHIDPFDVDVAVAGEQGGWNIGLCPNDRARLTSIRLTSEYSTPCKLFNLRR</sequence>
<dbReference type="Gene3D" id="3.30.420.10">
    <property type="entry name" value="Ribonuclease H-like superfamily/Ribonuclease H"/>
    <property type="match status" value="1"/>
</dbReference>
<evidence type="ECO:0000313" key="2">
    <source>
        <dbReference type="Proteomes" id="UP001165121"/>
    </source>
</evidence>
<dbReference type="EMBL" id="BSXT01000121">
    <property type="protein sequence ID" value="GMF18209.1"/>
    <property type="molecule type" value="Genomic_DNA"/>
</dbReference>
<dbReference type="AlphaFoldDB" id="A0A9W6TS39"/>
<dbReference type="Proteomes" id="UP001165121">
    <property type="component" value="Unassembled WGS sequence"/>
</dbReference>
<organism evidence="1 2">
    <name type="scientific">Phytophthora fragariaefolia</name>
    <dbReference type="NCBI Taxonomy" id="1490495"/>
    <lineage>
        <taxon>Eukaryota</taxon>
        <taxon>Sar</taxon>
        <taxon>Stramenopiles</taxon>
        <taxon>Oomycota</taxon>
        <taxon>Peronosporomycetes</taxon>
        <taxon>Peronosporales</taxon>
        <taxon>Peronosporaceae</taxon>
        <taxon>Phytophthora</taxon>
    </lineage>
</organism>
<keyword evidence="2" id="KW-1185">Reference proteome</keyword>
<comment type="caution">
    <text evidence="1">The sequence shown here is derived from an EMBL/GenBank/DDBJ whole genome shotgun (WGS) entry which is preliminary data.</text>
</comment>
<protein>
    <submittedName>
        <fullName evidence="1">Unnamed protein product</fullName>
    </submittedName>
</protein>
<reference evidence="1" key="1">
    <citation type="submission" date="2023-04" db="EMBL/GenBank/DDBJ databases">
        <title>Phytophthora fragariaefolia NBRC 109709.</title>
        <authorList>
            <person name="Ichikawa N."/>
            <person name="Sato H."/>
            <person name="Tonouchi N."/>
        </authorList>
    </citation>
    <scope>NUCLEOTIDE SEQUENCE</scope>
    <source>
        <strain evidence="1">NBRC 109709</strain>
    </source>
</reference>
<dbReference type="InterPro" id="IPR036397">
    <property type="entry name" value="RNaseH_sf"/>
</dbReference>
<gene>
    <name evidence="1" type="ORF">Pfra01_000152200</name>
</gene>
<proteinExistence type="predicted"/>
<dbReference type="PANTHER" id="PTHR47169:SF2">
    <property type="entry name" value="OS01G0541250 PROTEIN"/>
    <property type="match status" value="1"/>
</dbReference>
<accession>A0A9W6TS39</accession>
<dbReference type="GO" id="GO:0003676">
    <property type="term" value="F:nucleic acid binding"/>
    <property type="evidence" value="ECO:0007669"/>
    <property type="project" value="InterPro"/>
</dbReference>